<feature type="compositionally biased region" description="Polar residues" evidence="1">
    <location>
        <begin position="167"/>
        <end position="186"/>
    </location>
</feature>
<dbReference type="EMBL" id="MU806265">
    <property type="protein sequence ID" value="KAJ3837167.1"/>
    <property type="molecule type" value="Genomic_DNA"/>
</dbReference>
<gene>
    <name evidence="3" type="ORF">F5878DRAFT_228163</name>
</gene>
<feature type="compositionally biased region" description="Basic and acidic residues" evidence="1">
    <location>
        <begin position="1242"/>
        <end position="1270"/>
    </location>
</feature>
<feature type="domain" description="DNA replication checkpoint mediator MRC1" evidence="2">
    <location>
        <begin position="1062"/>
        <end position="1201"/>
    </location>
</feature>
<evidence type="ECO:0000256" key="1">
    <source>
        <dbReference type="SAM" id="MobiDB-lite"/>
    </source>
</evidence>
<protein>
    <recommendedName>
        <fullName evidence="2">DNA replication checkpoint mediator MRC1 domain-containing protein</fullName>
    </recommendedName>
</protein>
<feature type="compositionally biased region" description="Low complexity" evidence="1">
    <location>
        <begin position="230"/>
        <end position="242"/>
    </location>
</feature>
<feature type="compositionally biased region" description="Acidic residues" evidence="1">
    <location>
        <begin position="1068"/>
        <end position="1080"/>
    </location>
</feature>
<feature type="region of interest" description="Disordered" evidence="1">
    <location>
        <begin position="1365"/>
        <end position="1415"/>
    </location>
</feature>
<evidence type="ECO:0000313" key="4">
    <source>
        <dbReference type="Proteomes" id="UP001163846"/>
    </source>
</evidence>
<name>A0AA38UGC7_9AGAR</name>
<feature type="compositionally biased region" description="Basic and acidic residues" evidence="1">
    <location>
        <begin position="593"/>
        <end position="602"/>
    </location>
</feature>
<feature type="compositionally biased region" description="Basic and acidic residues" evidence="1">
    <location>
        <begin position="498"/>
        <end position="507"/>
    </location>
</feature>
<feature type="compositionally biased region" description="Acidic residues" evidence="1">
    <location>
        <begin position="70"/>
        <end position="83"/>
    </location>
</feature>
<feature type="compositionally biased region" description="Low complexity" evidence="1">
    <location>
        <begin position="801"/>
        <end position="815"/>
    </location>
</feature>
<feature type="compositionally biased region" description="Basic residues" evidence="1">
    <location>
        <begin position="1005"/>
        <end position="1014"/>
    </location>
</feature>
<dbReference type="InterPro" id="IPR018564">
    <property type="entry name" value="Repl_chkpnt_MRC1_dom"/>
</dbReference>
<keyword evidence="4" id="KW-1185">Reference proteome</keyword>
<feature type="compositionally biased region" description="Basic and acidic residues" evidence="1">
    <location>
        <begin position="550"/>
        <end position="564"/>
    </location>
</feature>
<dbReference type="Proteomes" id="UP001163846">
    <property type="component" value="Unassembled WGS sequence"/>
</dbReference>
<feature type="region of interest" description="Disordered" evidence="1">
    <location>
        <begin position="926"/>
        <end position="1295"/>
    </location>
</feature>
<dbReference type="Pfam" id="PF09444">
    <property type="entry name" value="MRC1"/>
    <property type="match status" value="1"/>
</dbReference>
<feature type="region of interest" description="Disordered" evidence="1">
    <location>
        <begin position="457"/>
        <end position="872"/>
    </location>
</feature>
<feature type="compositionally biased region" description="Polar residues" evidence="1">
    <location>
        <begin position="129"/>
        <end position="139"/>
    </location>
</feature>
<feature type="compositionally biased region" description="Polar residues" evidence="1">
    <location>
        <begin position="966"/>
        <end position="984"/>
    </location>
</feature>
<feature type="compositionally biased region" description="Acidic residues" evidence="1">
    <location>
        <begin position="603"/>
        <end position="615"/>
    </location>
</feature>
<feature type="compositionally biased region" description="Acidic residues" evidence="1">
    <location>
        <begin position="565"/>
        <end position="575"/>
    </location>
</feature>
<feature type="region of interest" description="Disordered" evidence="1">
    <location>
        <begin position="371"/>
        <end position="398"/>
    </location>
</feature>
<feature type="compositionally biased region" description="Basic and acidic residues" evidence="1">
    <location>
        <begin position="513"/>
        <end position="541"/>
    </location>
</feature>
<feature type="compositionally biased region" description="Basic and acidic residues" evidence="1">
    <location>
        <begin position="926"/>
        <end position="937"/>
    </location>
</feature>
<evidence type="ECO:0000313" key="3">
    <source>
        <dbReference type="EMBL" id="KAJ3837167.1"/>
    </source>
</evidence>
<evidence type="ECO:0000259" key="2">
    <source>
        <dbReference type="Pfam" id="PF09444"/>
    </source>
</evidence>
<feature type="compositionally biased region" description="Basic and acidic residues" evidence="1">
    <location>
        <begin position="708"/>
        <end position="724"/>
    </location>
</feature>
<reference evidence="3" key="1">
    <citation type="submission" date="2022-08" db="EMBL/GenBank/DDBJ databases">
        <authorList>
            <consortium name="DOE Joint Genome Institute"/>
            <person name="Min B."/>
            <person name="Riley R."/>
            <person name="Sierra-Patev S."/>
            <person name="Naranjo-Ortiz M."/>
            <person name="Looney B."/>
            <person name="Konkel Z."/>
            <person name="Slot J.C."/>
            <person name="Sakamoto Y."/>
            <person name="Steenwyk J.L."/>
            <person name="Rokas A."/>
            <person name="Carro J."/>
            <person name="Camarero S."/>
            <person name="Ferreira P."/>
            <person name="Molpeceres G."/>
            <person name="Ruiz-Duenas F.J."/>
            <person name="Serrano A."/>
            <person name="Henrissat B."/>
            <person name="Drula E."/>
            <person name="Hughes K.W."/>
            <person name="Mata J.L."/>
            <person name="Ishikawa N.K."/>
            <person name="Vargas-Isla R."/>
            <person name="Ushijima S."/>
            <person name="Smith C.A."/>
            <person name="Ahrendt S."/>
            <person name="Andreopoulos W."/>
            <person name="He G."/>
            <person name="Labutti K."/>
            <person name="Lipzen A."/>
            <person name="Ng V."/>
            <person name="Sandor L."/>
            <person name="Barry K."/>
            <person name="Martinez A.T."/>
            <person name="Xiao Y."/>
            <person name="Gibbons J.G."/>
            <person name="Terashima K."/>
            <person name="Hibbett D.S."/>
            <person name="Grigoriev I.V."/>
        </authorList>
    </citation>
    <scope>NUCLEOTIDE SEQUENCE</scope>
    <source>
        <strain evidence="3">TFB9207</strain>
    </source>
</reference>
<accession>A0AA38UGC7</accession>
<organism evidence="3 4">
    <name type="scientific">Lentinula raphanica</name>
    <dbReference type="NCBI Taxonomy" id="153919"/>
    <lineage>
        <taxon>Eukaryota</taxon>
        <taxon>Fungi</taxon>
        <taxon>Dikarya</taxon>
        <taxon>Basidiomycota</taxon>
        <taxon>Agaricomycotina</taxon>
        <taxon>Agaricomycetes</taxon>
        <taxon>Agaricomycetidae</taxon>
        <taxon>Agaricales</taxon>
        <taxon>Marasmiineae</taxon>
        <taxon>Omphalotaceae</taxon>
        <taxon>Lentinula</taxon>
    </lineage>
</organism>
<comment type="caution">
    <text evidence="3">The sequence shown here is derived from an EMBL/GenBank/DDBJ whole genome shotgun (WGS) entry which is preliminary data.</text>
</comment>
<sequence>MSVSPPPLLHKRPTRTYGRPKQTVEDPASVQVHHGSRFVSNDKSLSRITSDTPSETFSTLGLLKSSSADAADDGNTTDDDEDSKDASSGYAWSWKAEMKKIDASEDEEEGSSSKDLAMSGGLPDEGSKPSHSGPLSSKQGDPEISHSIASPSPETEPSHSPKHFSGSLPTLTPSAFGPSQKTLASPSPSPSVLRKRVSKRTKVIDSDAESDLELAKSSNPSSPVKHPINTPQTRSSTTPPTSDSEHEMTRRAKPSSKGKASAVSNPLVLQPAADIDVPKARRRRSQTSKVKAPTKKELEETILDRQRMNAEKQVSIPRAQRSHKLTFSNLLSTVAGKSSYYKSVPLKGEDSMDPISDFSSSPSHALHAVVQDNSDRTVTKPSFNSVPELPEAADSDDEQLVDMDQLLKETQAKSLKEKKLQIIQQQEQRRITVDNDDDDLEVVDNPNTSIKVAIKEEAAARKSGRSSLNTSRRVMQKYAGIPSSRRTNPSQARTQQEWNKELKEKIDASNARRIQEKSEEWVRRGGRPLESELQVSERHGLDYYAQKALENSEKVKESEEREVVRDEDDEEDEEWSPSLRGSASPAPDDEHDERDAGDRFDENEPEDEAGLEDQDITMVNEDTMDDDPPNQEDLPRRRSRRGIVNSDTEEDENDENTNTRHPSLGTILVQDSMILDEDSDRSIPAPHITHRHSDSSCEGGATEDEGDKENNDRLMYDRSEDKENTAVVRHKPGGGSPSLGRHGSLFNLEEGLSSRLSVSSDGYATDEDKETSRSPLKTLSVAGIEPLRPSSVPFATRLQRASSAASGPQPAPEASLNLAPGVVHEGDMNGFSQFSDDGEGFQPNKLEPGFSSFLDLESQKPSSSSRPALGSLQEPIKSSNIFAKLRKNTTLGLTQDVGLQPALEVDASLARKADKVFKMEQDVRLEEMNESTSKKPELYINDQGFLTQTRPDGNAEVYRPPPTPSQPFSQLTTQVNPTQNTTRQPFRELSMSQADFAEETPTQTHRLHRLRKRDGSRSPSRSMARPTIFNRHATSPSLPSPTRVLTKHRNPDPKIPKTKRRLEKSEFIEGEAQESDEDEMFGFRKAEEDEEDGDHLDRTLETLVDDQEMDQSQIAEDKVMEKYQEHRQADDVRDAELAQQVVDGQRRYGKRNRKGAGLDDSSDDEEEDEKNRRIRRKMKEPELRGDIKSLAGQDETRAFAQQYEAGIKDDGDPELAYLLGDGNNDITMTGPNYGQDDDDNDKNENDENDEHIIDRSEVVRQLREAARNGEDDGPALDPNDLSFVDADIDDDDNDIPRVRQVTNANLRARGSRNQRTTADFFEEFGFSQNKKSALMINEHGRQQAEAFVKQETRLRRLGGRSGIGGISVLGNRTHSNSRADLKKRNNPVVPSKPGPQPLKAAPSMLKSLDRREQFQ</sequence>
<proteinExistence type="predicted"/>
<feature type="compositionally biased region" description="Polar residues" evidence="1">
    <location>
        <begin position="484"/>
        <end position="497"/>
    </location>
</feature>
<feature type="compositionally biased region" description="Basic and acidic residues" evidence="1">
    <location>
        <begin position="1115"/>
        <end position="1136"/>
    </location>
</feature>
<feature type="compositionally biased region" description="Polar residues" evidence="1">
    <location>
        <begin position="38"/>
        <end position="59"/>
    </location>
</feature>
<feature type="region of interest" description="Disordered" evidence="1">
    <location>
        <begin position="1"/>
        <end position="299"/>
    </location>
</feature>